<evidence type="ECO:0000256" key="5">
    <source>
        <dbReference type="ARBA" id="ARBA00022801"/>
    </source>
</evidence>
<dbReference type="InterPro" id="IPR045175">
    <property type="entry name" value="M28_fam"/>
</dbReference>
<dbReference type="GO" id="GO:0008235">
    <property type="term" value="F:metalloexopeptidase activity"/>
    <property type="evidence" value="ECO:0007669"/>
    <property type="project" value="InterPro"/>
</dbReference>
<evidence type="ECO:0000256" key="1">
    <source>
        <dbReference type="ARBA" id="ARBA00022438"/>
    </source>
</evidence>
<keyword evidence="4" id="KW-0732">Signal</keyword>
<dbReference type="AlphaFoldDB" id="A0A3B0RZ71"/>
<protein>
    <submittedName>
        <fullName evidence="8">Peptidase M20/M25/M40 family protein</fullName>
    </submittedName>
</protein>
<evidence type="ECO:0000259" key="7">
    <source>
        <dbReference type="Pfam" id="PF04389"/>
    </source>
</evidence>
<reference evidence="8" key="1">
    <citation type="submission" date="2018-06" db="EMBL/GenBank/DDBJ databases">
        <authorList>
            <person name="Zhirakovskaya E."/>
        </authorList>
    </citation>
    <scope>NUCLEOTIDE SEQUENCE</scope>
</reference>
<keyword evidence="6" id="KW-0862">Zinc</keyword>
<keyword evidence="5" id="KW-0378">Hydrolase</keyword>
<dbReference type="GO" id="GO:0004177">
    <property type="term" value="F:aminopeptidase activity"/>
    <property type="evidence" value="ECO:0007669"/>
    <property type="project" value="UniProtKB-KW"/>
</dbReference>
<dbReference type="GO" id="GO:0006508">
    <property type="term" value="P:proteolysis"/>
    <property type="evidence" value="ECO:0007669"/>
    <property type="project" value="UniProtKB-KW"/>
</dbReference>
<dbReference type="PANTHER" id="PTHR12147">
    <property type="entry name" value="METALLOPEPTIDASE M28 FAMILY MEMBER"/>
    <property type="match status" value="1"/>
</dbReference>
<dbReference type="Gene3D" id="3.40.630.10">
    <property type="entry name" value="Zn peptidases"/>
    <property type="match status" value="2"/>
</dbReference>
<dbReference type="GO" id="GO:0046872">
    <property type="term" value="F:metal ion binding"/>
    <property type="evidence" value="ECO:0007669"/>
    <property type="project" value="UniProtKB-KW"/>
</dbReference>
<keyword evidence="3" id="KW-0479">Metal-binding</keyword>
<dbReference type="SUPFAM" id="SSF53187">
    <property type="entry name" value="Zn-dependent exopeptidases"/>
    <property type="match status" value="1"/>
</dbReference>
<organism evidence="8">
    <name type="scientific">hydrothermal vent metagenome</name>
    <dbReference type="NCBI Taxonomy" id="652676"/>
    <lineage>
        <taxon>unclassified sequences</taxon>
        <taxon>metagenomes</taxon>
        <taxon>ecological metagenomes</taxon>
    </lineage>
</organism>
<dbReference type="PANTHER" id="PTHR12147:SF56">
    <property type="entry name" value="AMINOPEPTIDASE YDR415C-RELATED"/>
    <property type="match status" value="1"/>
</dbReference>
<dbReference type="InterPro" id="IPR007484">
    <property type="entry name" value="Peptidase_M28"/>
</dbReference>
<proteinExistence type="predicted"/>
<gene>
    <name evidence="8" type="ORF">MNBD_ALPHA04-1663</name>
</gene>
<keyword evidence="2" id="KW-0645">Protease</keyword>
<evidence type="ECO:0000313" key="8">
    <source>
        <dbReference type="EMBL" id="VAV93558.1"/>
    </source>
</evidence>
<name>A0A3B0RZ71_9ZZZZ</name>
<evidence type="ECO:0000256" key="3">
    <source>
        <dbReference type="ARBA" id="ARBA00022723"/>
    </source>
</evidence>
<evidence type="ECO:0000256" key="2">
    <source>
        <dbReference type="ARBA" id="ARBA00022670"/>
    </source>
</evidence>
<feature type="domain" description="Peptidase M28" evidence="7">
    <location>
        <begin position="270"/>
        <end position="466"/>
    </location>
</feature>
<sequence>MRFLLLPIISLLLLVPAVVNAGEITETDLRAHIEILAGDDFGGRKPGTEGENKSVNYIASQWAKAGLKPAANASSWYTPVTLVERVPVDQEIRLTLSKNGRRKPVRLNGEEVILRGRTQFDEITDAQVVFAGYSVAPSPEGSTGLSGKLVLLPLQAPRDNKDIADYSERKASFLAAGATGIITIIDDGGRWVRNLRRYRRPGTTLAGEDHHATIEGLITKKQVRKLFKKSGVDFDKARAASVLPDARLLHLPVYSDLSVETSAREYQSHNVIGKIPGTKPDRGAVLFLGHWDHFGTCRTQDANATAQDLICNGAIDNASGISLLIEVAKQLAGTRPDRDIYFLATTAEELGLLGAKAFVENPLFPLNSLVAVFNADTIALTPEGKKIAVVGRGETDLDTEIEKVANAERREIDMIDKPNAYLKRQDGYVFLEKGIPAFMITSAFADEERLNAFINKRYHDVTDQLDDGLLLGGAKDDANFHVALGKYFANTLTYPQKATSDK</sequence>
<keyword evidence="1" id="KW-0031">Aminopeptidase</keyword>
<dbReference type="Pfam" id="PF04389">
    <property type="entry name" value="Peptidase_M28"/>
    <property type="match status" value="1"/>
</dbReference>
<accession>A0A3B0RZ71</accession>
<evidence type="ECO:0000256" key="4">
    <source>
        <dbReference type="ARBA" id="ARBA00022729"/>
    </source>
</evidence>
<evidence type="ECO:0000256" key="6">
    <source>
        <dbReference type="ARBA" id="ARBA00022833"/>
    </source>
</evidence>
<dbReference type="EMBL" id="UOEF01000167">
    <property type="protein sequence ID" value="VAV93558.1"/>
    <property type="molecule type" value="Genomic_DNA"/>
</dbReference>